<dbReference type="InterPro" id="IPR010427">
    <property type="entry name" value="DUF1023"/>
</dbReference>
<dbReference type="Proteomes" id="UP000180043">
    <property type="component" value="Unassembled WGS sequence"/>
</dbReference>
<sequence length="401" mass="42415">MWNTGASGGSYVGGQLVPGREGPGEDGCNCSNTRNNQKQSKDEESQKCKGQPVNVPDGQAASAIASGPNDANTALRSQMAEQKKWLENRRDEINDSFLRRNIGNRGELSNINDRLNEIKSIENALAQSPNTYLVDFNGPGTPTTGRGMWDTSERILAAISVGNPAVADHVSVTVPGITSWTSSSLSSMVPEAYNLAVEGGKQLQLSGHGGETVASIAWIGYDAPGIDLGAATPSKAAKGAQNLKLFLSMMQATNPNQTVALFGHSYGSLLSSYALKNGASEYVDYAVLYGSPGLAAGTPGGLGMSPDRVFAMLAENDLIGGINPLWSSPYKGNFKQLLADQGGCSPLDNQFRERAYGHSEYPRKGSNNLLRMSGYNLATVLINQPGLAIPAEPGIITKEMK</sequence>
<reference evidence="3 4" key="1">
    <citation type="submission" date="2016-10" db="EMBL/GenBank/DDBJ databases">
        <title>Evaluation of Human, Veterinary and Environmental Mycobacterium chelonae Isolates by Core Genome Phylogenomic Analysis, Targeted Gene Comparison, and Anti-microbial Susceptibility Patterns: A Tale of Mistaken Identities.</title>
        <authorList>
            <person name="Fogelson S.B."/>
            <person name="Camus A.C."/>
            <person name="Lorenz W."/>
            <person name="Vasireddy R."/>
            <person name="Vasireddy S."/>
            <person name="Smith T."/>
            <person name="Brown-Elliott B.A."/>
            <person name="Wallace R.J.Jr."/>
            <person name="Hasan N.A."/>
            <person name="Reischl U."/>
            <person name="Sanchez S."/>
        </authorList>
    </citation>
    <scope>NUCLEOTIDE SEQUENCE [LARGE SCALE GENOMIC DNA]</scope>
    <source>
        <strain evidence="3 4">15515</strain>
    </source>
</reference>
<dbReference type="SUPFAM" id="SSF53474">
    <property type="entry name" value="alpha/beta-Hydrolases"/>
    <property type="match status" value="1"/>
</dbReference>
<name>A0A1S1LS79_MYCCH</name>
<evidence type="ECO:0000313" key="4">
    <source>
        <dbReference type="Proteomes" id="UP000180043"/>
    </source>
</evidence>
<dbReference type="EMBL" id="MLIQ01000011">
    <property type="protein sequence ID" value="OHU59688.1"/>
    <property type="molecule type" value="Genomic_DNA"/>
</dbReference>
<feature type="compositionally biased region" description="Polar residues" evidence="1">
    <location>
        <begin position="29"/>
        <end position="38"/>
    </location>
</feature>
<feature type="region of interest" description="Disordered" evidence="1">
    <location>
        <begin position="1"/>
        <end position="72"/>
    </location>
</feature>
<feature type="domain" description="DUF1023" evidence="2">
    <location>
        <begin position="150"/>
        <end position="322"/>
    </location>
</feature>
<gene>
    <name evidence="3" type="ORF">BKG82_03785</name>
</gene>
<dbReference type="Pfam" id="PF06259">
    <property type="entry name" value="Abhydrolase_8"/>
    <property type="match status" value="1"/>
</dbReference>
<organism evidence="3 4">
    <name type="scientific">Mycobacteroides chelonae</name>
    <name type="common">Mycobacterium chelonae</name>
    <dbReference type="NCBI Taxonomy" id="1774"/>
    <lineage>
        <taxon>Bacteria</taxon>
        <taxon>Bacillati</taxon>
        <taxon>Actinomycetota</taxon>
        <taxon>Actinomycetes</taxon>
        <taxon>Mycobacteriales</taxon>
        <taxon>Mycobacteriaceae</taxon>
        <taxon>Mycobacteroides</taxon>
    </lineage>
</organism>
<dbReference type="InterPro" id="IPR029058">
    <property type="entry name" value="AB_hydrolase_fold"/>
</dbReference>
<feature type="compositionally biased region" description="Gly residues" evidence="1">
    <location>
        <begin position="1"/>
        <end position="12"/>
    </location>
</feature>
<evidence type="ECO:0000259" key="2">
    <source>
        <dbReference type="Pfam" id="PF06259"/>
    </source>
</evidence>
<evidence type="ECO:0000256" key="1">
    <source>
        <dbReference type="SAM" id="MobiDB-lite"/>
    </source>
</evidence>
<dbReference type="Gene3D" id="3.40.50.1820">
    <property type="entry name" value="alpha/beta hydrolase"/>
    <property type="match status" value="1"/>
</dbReference>
<proteinExistence type="predicted"/>
<protein>
    <recommendedName>
        <fullName evidence="2">DUF1023 domain-containing protein</fullName>
    </recommendedName>
</protein>
<comment type="caution">
    <text evidence="3">The sequence shown here is derived from an EMBL/GenBank/DDBJ whole genome shotgun (WGS) entry which is preliminary data.</text>
</comment>
<dbReference type="AlphaFoldDB" id="A0A1S1LS79"/>
<accession>A0A1S1LS79</accession>
<evidence type="ECO:0000313" key="3">
    <source>
        <dbReference type="EMBL" id="OHU59688.1"/>
    </source>
</evidence>